<dbReference type="Ensembl" id="ENSGMOT00000059350.1">
    <property type="protein sequence ID" value="ENSGMOP00000032402.1"/>
    <property type="gene ID" value="ENSGMOG00000019104.2"/>
</dbReference>
<dbReference type="InterPro" id="IPR001508">
    <property type="entry name" value="Iono_Glu_rcpt_met"/>
</dbReference>
<reference evidence="20" key="1">
    <citation type="submission" date="2025-08" db="UniProtKB">
        <authorList>
            <consortium name="Ensembl"/>
        </authorList>
    </citation>
    <scope>IDENTIFICATION</scope>
</reference>
<evidence type="ECO:0000256" key="10">
    <source>
        <dbReference type="ARBA" id="ARBA00023180"/>
    </source>
</evidence>
<dbReference type="GO" id="GO:0045211">
    <property type="term" value="C:postsynaptic membrane"/>
    <property type="evidence" value="ECO:0007669"/>
    <property type="project" value="UniProtKB-SubCell"/>
</dbReference>
<evidence type="ECO:0000256" key="4">
    <source>
        <dbReference type="ARBA" id="ARBA00022692"/>
    </source>
</evidence>
<keyword evidence="16" id="KW-1015">Disulfide bond</keyword>
<feature type="binding site" evidence="14">
    <location>
        <position position="476"/>
    </location>
    <ligand>
        <name>L-glutamate</name>
        <dbReference type="ChEBI" id="CHEBI:29985"/>
    </ligand>
</feature>
<keyword evidence="6 17" id="KW-0770">Synapse</keyword>
<feature type="site" description="Interaction with the cone snail toxin Con-ikot-ikot" evidence="15">
    <location>
        <position position="658"/>
    </location>
</feature>
<feature type="binding site" evidence="14">
    <location>
        <position position="483"/>
    </location>
    <ligand>
        <name>L-glutamate</name>
        <dbReference type="ChEBI" id="CHEBI:29985"/>
    </ligand>
</feature>
<evidence type="ECO:0000256" key="2">
    <source>
        <dbReference type="ARBA" id="ARBA00022448"/>
    </source>
</evidence>
<keyword evidence="5 17" id="KW-1133">Transmembrane helix</keyword>
<evidence type="ECO:0000256" key="13">
    <source>
        <dbReference type="ARBA" id="ARBA00023303"/>
    </source>
</evidence>
<dbReference type="InterPro" id="IPR015683">
    <property type="entry name" value="Ionotropic_Glu_rcpt"/>
</dbReference>
<gene>
    <name evidence="20" type="primary">LOC115540764</name>
</gene>
<dbReference type="GeneTree" id="ENSGT00940000156950"/>
<evidence type="ECO:0000313" key="21">
    <source>
        <dbReference type="Proteomes" id="UP000694546"/>
    </source>
</evidence>
<feature type="binding site" evidence="14">
    <location>
        <position position="478"/>
    </location>
    <ligand>
        <name>L-glutamate</name>
        <dbReference type="ChEBI" id="CHEBI:29985"/>
    </ligand>
</feature>
<keyword evidence="11 17" id="KW-0628">Postsynaptic cell membrane</keyword>
<organism evidence="20 21">
    <name type="scientific">Gadus morhua</name>
    <name type="common">Atlantic cod</name>
    <dbReference type="NCBI Taxonomy" id="8049"/>
    <lineage>
        <taxon>Eukaryota</taxon>
        <taxon>Metazoa</taxon>
        <taxon>Chordata</taxon>
        <taxon>Craniata</taxon>
        <taxon>Vertebrata</taxon>
        <taxon>Euteleostomi</taxon>
        <taxon>Actinopterygii</taxon>
        <taxon>Neopterygii</taxon>
        <taxon>Teleostei</taxon>
        <taxon>Neoteleostei</taxon>
        <taxon>Acanthomorphata</taxon>
        <taxon>Zeiogadaria</taxon>
        <taxon>Gadariae</taxon>
        <taxon>Gadiformes</taxon>
        <taxon>Gadoidei</taxon>
        <taxon>Gadidae</taxon>
        <taxon>Gadus</taxon>
    </lineage>
</organism>
<feature type="site" description="Interaction with the cone snail toxin Con-ikot-ikot" evidence="15">
    <location>
        <position position="451"/>
    </location>
</feature>
<dbReference type="PANTHER" id="PTHR18966">
    <property type="entry name" value="IONOTROPIC GLUTAMATE RECEPTOR"/>
    <property type="match status" value="1"/>
</dbReference>
<dbReference type="SMART" id="SM00918">
    <property type="entry name" value="Lig_chan-Glu_bd"/>
    <property type="match status" value="1"/>
</dbReference>
<evidence type="ECO:0000256" key="15">
    <source>
        <dbReference type="PIRSR" id="PIRSR601508-2"/>
    </source>
</evidence>
<feature type="disulfide bond" evidence="16">
    <location>
        <begin position="716"/>
        <end position="771"/>
    </location>
</feature>
<keyword evidence="12 17" id="KW-1071">Ligand-gated ion channel</keyword>
<proteinExistence type="inferred from homology"/>
<dbReference type="InterPro" id="IPR019594">
    <property type="entry name" value="Glu/Gly-bd"/>
</dbReference>
<evidence type="ECO:0000256" key="1">
    <source>
        <dbReference type="ARBA" id="ARBA00004651"/>
    </source>
</evidence>
<dbReference type="SUPFAM" id="SSF53850">
    <property type="entry name" value="Periplasmic binding protein-like II"/>
    <property type="match status" value="1"/>
</dbReference>
<evidence type="ECO:0000259" key="18">
    <source>
        <dbReference type="SMART" id="SM00079"/>
    </source>
</evidence>
<evidence type="ECO:0000256" key="8">
    <source>
        <dbReference type="ARBA" id="ARBA00023136"/>
    </source>
</evidence>
<comment type="function">
    <text evidence="17">Receptor for glutamate that functions as a ligand-gated ion channel in the central nervous system and plays an important role in excitatory synaptic transmission. L-glutamate acts as an excitatory neurotransmitter at many synapses in the central nervous system.</text>
</comment>
<keyword evidence="10" id="KW-0325">Glycoprotein</keyword>
<accession>A0A8C5ALH6</accession>
<feature type="transmembrane region" description="Helical" evidence="17">
    <location>
        <begin position="602"/>
        <end position="624"/>
    </location>
</feature>
<evidence type="ECO:0000256" key="17">
    <source>
        <dbReference type="RuleBase" id="RU367118"/>
    </source>
</evidence>
<dbReference type="Proteomes" id="UP000694546">
    <property type="component" value="Chromosome 3"/>
</dbReference>
<feature type="binding site" evidence="14">
    <location>
        <position position="652"/>
    </location>
    <ligand>
        <name>L-glutamate</name>
        <dbReference type="ChEBI" id="CHEBI:29985"/>
    </ligand>
</feature>
<feature type="transmembrane region" description="Helical" evidence="17">
    <location>
        <begin position="519"/>
        <end position="541"/>
    </location>
</feature>
<feature type="domain" description="Ionotropic glutamate receptor C-terminal" evidence="18">
    <location>
        <begin position="392"/>
        <end position="767"/>
    </location>
</feature>
<dbReference type="InterPro" id="IPR001320">
    <property type="entry name" value="Iontro_rcpt_C"/>
</dbReference>
<dbReference type="Gene3D" id="3.40.190.10">
    <property type="entry name" value="Periplasmic binding protein-like II"/>
    <property type="match status" value="2"/>
</dbReference>
<evidence type="ECO:0000256" key="3">
    <source>
        <dbReference type="ARBA" id="ARBA00022475"/>
    </source>
</evidence>
<keyword evidence="3 17" id="KW-1003">Cell membrane</keyword>
<evidence type="ECO:0000256" key="6">
    <source>
        <dbReference type="ARBA" id="ARBA00023018"/>
    </source>
</evidence>
<keyword evidence="9 17" id="KW-0675">Receptor</keyword>
<evidence type="ECO:0000256" key="12">
    <source>
        <dbReference type="ARBA" id="ARBA00023286"/>
    </source>
</evidence>
<evidence type="ECO:0000256" key="5">
    <source>
        <dbReference type="ARBA" id="ARBA00022989"/>
    </source>
</evidence>
<dbReference type="AlphaFoldDB" id="A0A8C5ALH6"/>
<feature type="disulfide bond" evidence="16">
    <location>
        <begin position="69"/>
        <end position="308"/>
    </location>
</feature>
<dbReference type="CDD" id="cd13715">
    <property type="entry name" value="PBP2_iGluR_AMPA"/>
    <property type="match status" value="1"/>
</dbReference>
<dbReference type="PRINTS" id="PR00177">
    <property type="entry name" value="NMDARECEPTOR"/>
</dbReference>
<keyword evidence="4 17" id="KW-0812">Transmembrane</keyword>
<feature type="binding site" evidence="14">
    <location>
        <position position="653"/>
    </location>
    <ligand>
        <name>L-glutamate</name>
        <dbReference type="ChEBI" id="CHEBI:29985"/>
    </ligand>
</feature>
<dbReference type="Gene3D" id="1.10.287.70">
    <property type="match status" value="2"/>
</dbReference>
<evidence type="ECO:0000256" key="14">
    <source>
        <dbReference type="PIRSR" id="PIRSR601508-1"/>
    </source>
</evidence>
<sequence>ILFDYQSYLLLFSEINRLLVCGLFPRGADQEYSAFRVAMVQFGTTDFRLTPHIDNLEVANSFAVTNCFCSQFSRGVYAIFGFYDKKSVNTITSFCETLHVSFITPSFPVEGMNQFVLQMRPEIKGPLVSLVEYYKWEKFAYLYDSDRGLSTLQVILDTAAEKKWVVTAINVGNLKDERKDEAYRSLFQVYTHNGHIFFFQQIITIGKHVKGYHYIIANLGFVDGDLSKIQYGGANVSGFQIVDFDDPVVAKFDQRWEGLEEKEYPGADTRIRYTSALTYDAVQVMTEAFRFLHKQRIDMSRRGNTGDCLANPAVPWAQGVEIERALKQVRVDGLTGNIQFDQYGKRVNYSVTVMELKNNGPIKIGYWNEMDKMVVTKSDLYPNDTSGMENKTVIVTTILEAPYVMLKKNSELFQDNDRYEGYCVDLAAEIAKHCGIRYQLRIVGDGKYGARDAETKIWNGMVGELVYGKADIAVAPLTITLVREEVIDFSKPFMSLGISIMIKKPQKSKPGVFSFLDPLAYEIWMCIVFAYIGVSVVLFLVSRFSPYEWQLEEPEDGALPLTTESTNEFGIFNSLWFSLGAFMRQGCDISPRSLSGRIVGGVWWFFTLIIISSYTANLAAFLTVERMVSPIESAEDLAKQTEIAYGTLDSGSTKEFFRRSKIALFDKMWQYMKSAEPSVFVKKTPEGVLRVRKSKGKYAYLLESTMNEYIEQRKPCDTMKVGGNLDSKGYGIATPKGSPLRNAVNLAVLKLNEQGLLDKLKNKWWYDKGECECGFKDSTSKVSSVALSLSNVAGVFYILVGGLGLAMMVALVEFCYKSRTEAKKMKVWINKWEYSINHIVLPSAHTKLHAYPFLPSTSP</sequence>
<reference evidence="20" key="2">
    <citation type="submission" date="2025-09" db="UniProtKB">
        <authorList>
            <consortium name="Ensembl"/>
        </authorList>
    </citation>
    <scope>IDENTIFICATION</scope>
</reference>
<keyword evidence="2 17" id="KW-0813">Transport</keyword>
<dbReference type="InterPro" id="IPR001828">
    <property type="entry name" value="ANF_lig-bd_rcpt"/>
</dbReference>
<dbReference type="SUPFAM" id="SSF53822">
    <property type="entry name" value="Periplasmic binding protein-like I"/>
    <property type="match status" value="1"/>
</dbReference>
<feature type="site" description="Crucial to convey clamshell closure to channel opening" evidence="15">
    <location>
        <position position="631"/>
    </location>
</feature>
<feature type="domain" description="Ionotropic glutamate receptor L-glutamate and glycine-binding" evidence="19">
    <location>
        <begin position="402"/>
        <end position="467"/>
    </location>
</feature>
<evidence type="ECO:0000256" key="9">
    <source>
        <dbReference type="ARBA" id="ARBA00023170"/>
    </source>
</evidence>
<dbReference type="GO" id="GO:0007166">
    <property type="term" value="P:cell surface receptor signaling pathway"/>
    <property type="evidence" value="ECO:0007669"/>
    <property type="project" value="UniProtKB-ARBA"/>
</dbReference>
<dbReference type="SMART" id="SM00079">
    <property type="entry name" value="PBPe"/>
    <property type="match status" value="1"/>
</dbReference>
<feature type="binding site" evidence="14">
    <location>
        <position position="703"/>
    </location>
    <ligand>
        <name>L-glutamate</name>
        <dbReference type="ChEBI" id="CHEBI:29985"/>
    </ligand>
</feature>
<protein>
    <recommendedName>
        <fullName evidence="17">Glutamate receptor</fullName>
    </recommendedName>
</protein>
<feature type="transmembrane region" description="Helical" evidence="17">
    <location>
        <begin position="794"/>
        <end position="816"/>
    </location>
</feature>
<feature type="site" description="Interaction with the cone snail toxin Con-ikot-ikot" evidence="15">
    <location>
        <position position="750"/>
    </location>
</feature>
<dbReference type="SUPFAM" id="SSF81324">
    <property type="entry name" value="Voltage-gated potassium channels"/>
    <property type="match status" value="1"/>
</dbReference>
<dbReference type="Gene3D" id="3.40.50.2300">
    <property type="match status" value="2"/>
</dbReference>
<evidence type="ECO:0000256" key="7">
    <source>
        <dbReference type="ARBA" id="ARBA00023065"/>
    </source>
</evidence>
<dbReference type="Pfam" id="PF10613">
    <property type="entry name" value="Lig_chan-Glu_bd"/>
    <property type="match status" value="1"/>
</dbReference>
<dbReference type="Pfam" id="PF00060">
    <property type="entry name" value="Lig_chan"/>
    <property type="match status" value="1"/>
</dbReference>
<evidence type="ECO:0000313" key="20">
    <source>
        <dbReference type="Ensembl" id="ENSGMOP00000032402.1"/>
    </source>
</evidence>
<evidence type="ECO:0000256" key="16">
    <source>
        <dbReference type="PIRSR" id="PIRSR601508-3"/>
    </source>
</evidence>
<keyword evidence="8 17" id="KW-0472">Membrane</keyword>
<comment type="similarity">
    <text evidence="17">Belongs to the glutamate-gated ion channel (TC 1.A.10.1) family.</text>
</comment>
<dbReference type="GO" id="GO:0022824">
    <property type="term" value="F:transmitter-gated monoatomic ion channel activity"/>
    <property type="evidence" value="ECO:0007669"/>
    <property type="project" value="UniProtKB-ARBA"/>
</dbReference>
<evidence type="ECO:0000256" key="11">
    <source>
        <dbReference type="ARBA" id="ARBA00023257"/>
    </source>
</evidence>
<name>A0A8C5ALH6_GADMO</name>
<dbReference type="InterPro" id="IPR028082">
    <property type="entry name" value="Peripla_BP_I"/>
</dbReference>
<keyword evidence="7 17" id="KW-0406">Ion transport</keyword>
<keyword evidence="13 17" id="KW-0407">Ion channel</keyword>
<comment type="subcellular location">
    <subcellularLocation>
        <location evidence="1">Cell membrane</location>
        <topology evidence="1">Multi-pass membrane protein</topology>
    </subcellularLocation>
    <subcellularLocation>
        <location evidence="17">Postsynaptic cell membrane</location>
        <topology evidence="17">Multi-pass membrane protein</topology>
    </subcellularLocation>
</comment>
<evidence type="ECO:0000259" key="19">
    <source>
        <dbReference type="SMART" id="SM00918"/>
    </source>
</evidence>
<keyword evidence="21" id="KW-1185">Reference proteome</keyword>
<dbReference type="Pfam" id="PF01094">
    <property type="entry name" value="ANF_receptor"/>
    <property type="match status" value="1"/>
</dbReference>